<feature type="domain" description="RNA-binding protein Tab2/Atab2 C-terminal" evidence="2">
    <location>
        <begin position="121"/>
        <end position="277"/>
    </location>
</feature>
<keyword evidence="4" id="KW-1185">Reference proteome</keyword>
<dbReference type="Pfam" id="PF20429">
    <property type="entry name" value="Tab2-like_C"/>
    <property type="match status" value="1"/>
</dbReference>
<reference evidence="3 4" key="1">
    <citation type="journal article" date="2014" name="Appl. Environ. Microbiol.">
        <title>Elucidation of insertion elements encoded on plasmids and in vitro construction of shuttle vectors from the toxic cyanobacterium Planktothrix.</title>
        <authorList>
            <person name="Christiansen G."/>
            <person name="Goesmann A."/>
            <person name="Kurmayer R."/>
        </authorList>
    </citation>
    <scope>NUCLEOTIDE SEQUENCE [LARGE SCALE GENOMIC DNA]</scope>
    <source>
        <strain evidence="3 4">NIVA-CYA 126/8</strain>
    </source>
</reference>
<dbReference type="eggNOG" id="ENOG502Z7XK">
    <property type="taxonomic scope" value="Bacteria"/>
</dbReference>
<dbReference type="PANTHER" id="PTHR34556">
    <property type="match status" value="1"/>
</dbReference>
<evidence type="ECO:0000313" key="4">
    <source>
        <dbReference type="Proteomes" id="UP000027395"/>
    </source>
</evidence>
<protein>
    <recommendedName>
        <fullName evidence="5">DUF1092 family protein</fullName>
    </recommendedName>
</protein>
<dbReference type="InterPro" id="IPR009472">
    <property type="entry name" value="Tab2-like"/>
</dbReference>
<dbReference type="Proteomes" id="UP000027395">
    <property type="component" value="Chromosome"/>
</dbReference>
<sequence length="282" mass="32030">MSMVIWQADFYRRPLKDASGQPLWELLVCDETRQVEFIAMCPQSQANSTWLIEQLQQVIVTQKPDKIQVFRPQSLSLLETAGKGLGIVVEPYRNTKTLKQWLTERSTQYSQSEYYTAEPYNPVKLEQMPPLPLPDKLWGDSWKFASISAGNLQEFFADRPIPIVQIQDNFLPINIGLASVVAIPGIIINGGKKSMQLARWLEEIRPFAFNYIAGSPNGLILESGLVDRWVMATFEDAEVMDSAKTFEVRKQLAKGLHFLLVQPDDSGMTFTGFWLLQGEIKN</sequence>
<gene>
    <name evidence="3" type="ORF">A19Y_3946</name>
</gene>
<evidence type="ECO:0008006" key="5">
    <source>
        <dbReference type="Google" id="ProtNLM"/>
    </source>
</evidence>
<name>A0A073CKI4_PLAA1</name>
<dbReference type="InterPro" id="IPR046761">
    <property type="entry name" value="Tab2-like_C"/>
</dbReference>
<evidence type="ECO:0000259" key="1">
    <source>
        <dbReference type="Pfam" id="PF06485"/>
    </source>
</evidence>
<evidence type="ECO:0000259" key="2">
    <source>
        <dbReference type="Pfam" id="PF20429"/>
    </source>
</evidence>
<dbReference type="EMBL" id="CM002803">
    <property type="protein sequence ID" value="KEI68671.1"/>
    <property type="molecule type" value="Genomic_DNA"/>
</dbReference>
<dbReference type="AlphaFoldDB" id="A0A073CKI4"/>
<organism evidence="3 4">
    <name type="scientific">Planktothrix agardhii (strain NIVA-CYA 126/8)</name>
    <dbReference type="NCBI Taxonomy" id="388467"/>
    <lineage>
        <taxon>Bacteria</taxon>
        <taxon>Bacillati</taxon>
        <taxon>Cyanobacteriota</taxon>
        <taxon>Cyanophyceae</taxon>
        <taxon>Oscillatoriophycideae</taxon>
        <taxon>Oscillatoriales</taxon>
        <taxon>Microcoleaceae</taxon>
        <taxon>Planktothrix</taxon>
    </lineage>
</organism>
<dbReference type="PANTHER" id="PTHR34556:SF2">
    <property type="entry name" value="PROTEIN TAB2 HOMOLOG, CHLOROPLASTIC"/>
    <property type="match status" value="1"/>
</dbReference>
<dbReference type="PATRIC" id="fig|388467.6.peg.3888"/>
<dbReference type="HOGENOM" id="CLU_058545_0_0_3"/>
<dbReference type="InterPro" id="IPR046760">
    <property type="entry name" value="Tab2-like_N"/>
</dbReference>
<dbReference type="Pfam" id="PF06485">
    <property type="entry name" value="Tab2-like_N"/>
    <property type="match status" value="1"/>
</dbReference>
<dbReference type="STRING" id="388467.A19Y_3946"/>
<accession>A0A073CKI4</accession>
<proteinExistence type="predicted"/>
<dbReference type="GO" id="GO:0003723">
    <property type="term" value="F:RNA binding"/>
    <property type="evidence" value="ECO:0007669"/>
    <property type="project" value="InterPro"/>
</dbReference>
<evidence type="ECO:0000313" key="3">
    <source>
        <dbReference type="EMBL" id="KEI68671.1"/>
    </source>
</evidence>
<feature type="domain" description="RNA-binding protein Tab2-like N-terminal" evidence="1">
    <location>
        <begin position="5"/>
        <end position="105"/>
    </location>
</feature>